<organism evidence="8 9">
    <name type="scientific">Chitinophaga rupis</name>
    <dbReference type="NCBI Taxonomy" id="573321"/>
    <lineage>
        <taxon>Bacteria</taxon>
        <taxon>Pseudomonadati</taxon>
        <taxon>Bacteroidota</taxon>
        <taxon>Chitinophagia</taxon>
        <taxon>Chitinophagales</taxon>
        <taxon>Chitinophagaceae</taxon>
        <taxon>Chitinophaga</taxon>
    </lineage>
</organism>
<protein>
    <submittedName>
        <fullName evidence="8">Rieske [2Fe-2S] domain-containing protein</fullName>
    </submittedName>
</protein>
<evidence type="ECO:0000256" key="1">
    <source>
        <dbReference type="ARBA" id="ARBA00022714"/>
    </source>
</evidence>
<evidence type="ECO:0000313" key="8">
    <source>
        <dbReference type="EMBL" id="SEM66492.1"/>
    </source>
</evidence>
<keyword evidence="4" id="KW-0411">Iron-sulfur</keyword>
<evidence type="ECO:0000259" key="7">
    <source>
        <dbReference type="PROSITE" id="PS51296"/>
    </source>
</evidence>
<keyword evidence="9" id="KW-1185">Reference proteome</keyword>
<dbReference type="AlphaFoldDB" id="A0A1H8A6G6"/>
<keyword evidence="3" id="KW-0408">Iron</keyword>
<dbReference type="EMBL" id="FOBB01000005">
    <property type="protein sequence ID" value="SEM66492.1"/>
    <property type="molecule type" value="Genomic_DNA"/>
</dbReference>
<feature type="signal peptide" evidence="6">
    <location>
        <begin position="1"/>
        <end position="23"/>
    </location>
</feature>
<dbReference type="SUPFAM" id="SSF50022">
    <property type="entry name" value="ISP domain"/>
    <property type="match status" value="1"/>
</dbReference>
<keyword evidence="6" id="KW-0732">Signal</keyword>
<evidence type="ECO:0000256" key="2">
    <source>
        <dbReference type="ARBA" id="ARBA00022723"/>
    </source>
</evidence>
<dbReference type="OrthoDB" id="165343at2"/>
<feature type="chain" id="PRO_5011536877" evidence="6">
    <location>
        <begin position="24"/>
        <end position="144"/>
    </location>
</feature>
<sequence>MERRDFVSHLSMAMALACAGGLAACTKHMADAPDNNNGGGNAKLTADLSTELLNTGNFKIGGGVILIRIAAGNTPSAFSALSSTCTHQGCTVSTFNTGSDLIECNAPCGHGSRYTTTGAVQTGPATAALPKMTVSINGNTLSVS</sequence>
<dbReference type="CDD" id="cd03467">
    <property type="entry name" value="Rieske"/>
    <property type="match status" value="1"/>
</dbReference>
<evidence type="ECO:0000256" key="3">
    <source>
        <dbReference type="ARBA" id="ARBA00023004"/>
    </source>
</evidence>
<dbReference type="PROSITE" id="PS51257">
    <property type="entry name" value="PROKAR_LIPOPROTEIN"/>
    <property type="match status" value="1"/>
</dbReference>
<proteinExistence type="predicted"/>
<dbReference type="PROSITE" id="PS51296">
    <property type="entry name" value="RIESKE"/>
    <property type="match status" value="1"/>
</dbReference>
<dbReference type="Proteomes" id="UP000198984">
    <property type="component" value="Unassembled WGS sequence"/>
</dbReference>
<evidence type="ECO:0000256" key="5">
    <source>
        <dbReference type="ARBA" id="ARBA00023157"/>
    </source>
</evidence>
<dbReference type="Gene3D" id="2.102.10.10">
    <property type="entry name" value="Rieske [2Fe-2S] iron-sulphur domain"/>
    <property type="match status" value="1"/>
</dbReference>
<feature type="domain" description="Rieske" evidence="7">
    <location>
        <begin position="44"/>
        <end position="143"/>
    </location>
</feature>
<dbReference type="InterPro" id="IPR036922">
    <property type="entry name" value="Rieske_2Fe-2S_sf"/>
</dbReference>
<dbReference type="STRING" id="573321.SAMN04488505_105342"/>
<evidence type="ECO:0000313" key="9">
    <source>
        <dbReference type="Proteomes" id="UP000198984"/>
    </source>
</evidence>
<keyword evidence="5" id="KW-1015">Disulfide bond</keyword>
<dbReference type="Pfam" id="PF00355">
    <property type="entry name" value="Rieske"/>
    <property type="match status" value="1"/>
</dbReference>
<evidence type="ECO:0000256" key="4">
    <source>
        <dbReference type="ARBA" id="ARBA00023014"/>
    </source>
</evidence>
<dbReference type="InterPro" id="IPR017941">
    <property type="entry name" value="Rieske_2Fe-2S"/>
</dbReference>
<keyword evidence="2" id="KW-0479">Metal-binding</keyword>
<accession>A0A1H8A6G6</accession>
<dbReference type="GO" id="GO:0051537">
    <property type="term" value="F:2 iron, 2 sulfur cluster binding"/>
    <property type="evidence" value="ECO:0007669"/>
    <property type="project" value="UniProtKB-KW"/>
</dbReference>
<dbReference type="RefSeq" id="WP_089916975.1">
    <property type="nucleotide sequence ID" value="NZ_FOBB01000005.1"/>
</dbReference>
<evidence type="ECO:0000256" key="6">
    <source>
        <dbReference type="SAM" id="SignalP"/>
    </source>
</evidence>
<dbReference type="InterPro" id="IPR014349">
    <property type="entry name" value="Rieske_Fe-S_prot"/>
</dbReference>
<reference evidence="8 9" key="1">
    <citation type="submission" date="2016-10" db="EMBL/GenBank/DDBJ databases">
        <authorList>
            <person name="de Groot N.N."/>
        </authorList>
    </citation>
    <scope>NUCLEOTIDE SEQUENCE [LARGE SCALE GENOMIC DNA]</scope>
    <source>
        <strain evidence="8 9">DSM 21039</strain>
    </source>
</reference>
<dbReference type="GO" id="GO:0046872">
    <property type="term" value="F:metal ion binding"/>
    <property type="evidence" value="ECO:0007669"/>
    <property type="project" value="UniProtKB-KW"/>
</dbReference>
<gene>
    <name evidence="8" type="ORF">SAMN04488505_105342</name>
</gene>
<keyword evidence="1" id="KW-0001">2Fe-2S</keyword>
<name>A0A1H8A6G6_9BACT</name>
<dbReference type="PANTHER" id="PTHR10134">
    <property type="entry name" value="CYTOCHROME B-C1 COMPLEX SUBUNIT RIESKE, MITOCHONDRIAL"/>
    <property type="match status" value="1"/>
</dbReference>